<dbReference type="GO" id="GO:0007165">
    <property type="term" value="P:signal transduction"/>
    <property type="evidence" value="ECO:0007669"/>
    <property type="project" value="InterPro"/>
</dbReference>
<dbReference type="OrthoDB" id="3196451at2759"/>
<dbReference type="Gene3D" id="1.10.555.10">
    <property type="entry name" value="Rho GTPase activation protein"/>
    <property type="match status" value="1"/>
</dbReference>
<reference evidence="3 4" key="1">
    <citation type="journal article" date="2017" name="Mycologia">
        <title>Bifiguratus adelaidae, gen. et sp. nov., a new member of Mucoromycotina in endophytic and soil-dwelling habitats.</title>
        <authorList>
            <person name="Torres-Cruz T.J."/>
            <person name="Billingsley Tobias T.L."/>
            <person name="Almatruk M."/>
            <person name="Hesse C."/>
            <person name="Kuske C.R."/>
            <person name="Desiro A."/>
            <person name="Benucci G.M."/>
            <person name="Bonito G."/>
            <person name="Stajich J.E."/>
            <person name="Dunlap C."/>
            <person name="Arnold A.E."/>
            <person name="Porras-Alfaro A."/>
        </authorList>
    </citation>
    <scope>NUCLEOTIDE SEQUENCE [LARGE SCALE GENOMIC DNA]</scope>
    <source>
        <strain evidence="3 4">AZ0501</strain>
    </source>
</reference>
<dbReference type="PANTHER" id="PTHR15228">
    <property type="entry name" value="SPERMATHECAL PHYSIOLOGY VARIANT"/>
    <property type="match status" value="1"/>
</dbReference>
<evidence type="ECO:0000313" key="3">
    <source>
        <dbReference type="EMBL" id="OZJ03423.1"/>
    </source>
</evidence>
<evidence type="ECO:0000313" key="4">
    <source>
        <dbReference type="Proteomes" id="UP000242875"/>
    </source>
</evidence>
<feature type="domain" description="Rho-GAP" evidence="2">
    <location>
        <begin position="66"/>
        <end position="183"/>
    </location>
</feature>
<dbReference type="EMBL" id="MVBO01000086">
    <property type="protein sequence ID" value="OZJ03423.1"/>
    <property type="molecule type" value="Genomic_DNA"/>
</dbReference>
<evidence type="ECO:0000256" key="1">
    <source>
        <dbReference type="ARBA" id="ARBA00022468"/>
    </source>
</evidence>
<dbReference type="InterPro" id="IPR008936">
    <property type="entry name" value="Rho_GTPase_activation_prot"/>
</dbReference>
<gene>
    <name evidence="3" type="ORF">BZG36_03582</name>
</gene>
<feature type="non-terminal residue" evidence="3">
    <location>
        <position position="183"/>
    </location>
</feature>
<dbReference type="SUPFAM" id="SSF48350">
    <property type="entry name" value="GTPase activation domain, GAP"/>
    <property type="match status" value="1"/>
</dbReference>
<dbReference type="PANTHER" id="PTHR15228:SF25">
    <property type="entry name" value="F-BAR DOMAIN-CONTAINING PROTEIN"/>
    <property type="match status" value="1"/>
</dbReference>
<dbReference type="InterPro" id="IPR051025">
    <property type="entry name" value="RhoGAP"/>
</dbReference>
<dbReference type="PROSITE" id="PS50238">
    <property type="entry name" value="RHOGAP"/>
    <property type="match status" value="1"/>
</dbReference>
<dbReference type="GO" id="GO:0060237">
    <property type="term" value="P:regulation of fungal-type cell wall organization"/>
    <property type="evidence" value="ECO:0007669"/>
    <property type="project" value="TreeGrafter"/>
</dbReference>
<comment type="caution">
    <text evidence="3">The sequence shown here is derived from an EMBL/GenBank/DDBJ whole genome shotgun (WGS) entry which is preliminary data.</text>
</comment>
<keyword evidence="1" id="KW-0343">GTPase activation</keyword>
<evidence type="ECO:0000259" key="2">
    <source>
        <dbReference type="PROSITE" id="PS50238"/>
    </source>
</evidence>
<name>A0A261XYH9_9FUNG</name>
<keyword evidence="4" id="KW-1185">Reference proteome</keyword>
<accession>A0A261XYH9</accession>
<organism evidence="3 4">
    <name type="scientific">Bifiguratus adelaidae</name>
    <dbReference type="NCBI Taxonomy" id="1938954"/>
    <lineage>
        <taxon>Eukaryota</taxon>
        <taxon>Fungi</taxon>
        <taxon>Fungi incertae sedis</taxon>
        <taxon>Mucoromycota</taxon>
        <taxon>Mucoromycotina</taxon>
        <taxon>Endogonomycetes</taxon>
        <taxon>Endogonales</taxon>
        <taxon>Endogonales incertae sedis</taxon>
        <taxon>Bifiguratus</taxon>
    </lineage>
</organism>
<sequence>MSTSGGFSRSMPTIYGDKPKDSPFKSWWRKLLDGGRGKGDKAGKTEPRVFEVALTESIQLASIPVSYVDDTTGQQCYGFVPIIVGKCGSFLKDQGGFEAMSAAPNLTAHSPGIYTEGIFRLSGSAKRIAQLQTIFNTPPHYGANFDWTGFTVHDAANVLRRYLNYLPIPVVTFELYDDFRNGI</sequence>
<dbReference type="InterPro" id="IPR000198">
    <property type="entry name" value="RhoGAP_dom"/>
</dbReference>
<dbReference type="GO" id="GO:0005096">
    <property type="term" value="F:GTPase activator activity"/>
    <property type="evidence" value="ECO:0007669"/>
    <property type="project" value="UniProtKB-KW"/>
</dbReference>
<protein>
    <recommendedName>
        <fullName evidence="2">Rho-GAP domain-containing protein</fullName>
    </recommendedName>
</protein>
<proteinExistence type="predicted"/>
<dbReference type="GO" id="GO:0005938">
    <property type="term" value="C:cell cortex"/>
    <property type="evidence" value="ECO:0007669"/>
    <property type="project" value="TreeGrafter"/>
</dbReference>
<dbReference type="AlphaFoldDB" id="A0A261XYH9"/>
<dbReference type="Proteomes" id="UP000242875">
    <property type="component" value="Unassembled WGS sequence"/>
</dbReference>
<dbReference type="Pfam" id="PF00620">
    <property type="entry name" value="RhoGAP"/>
    <property type="match status" value="1"/>
</dbReference>